<protein>
    <submittedName>
        <fullName evidence="1">Uncharacterized protein</fullName>
    </submittedName>
</protein>
<dbReference type="AlphaFoldDB" id="A0A7J5U2Z2"/>
<gene>
    <name evidence="1" type="ORF">F5984_07550</name>
</gene>
<comment type="caution">
    <text evidence="1">The sequence shown here is derived from an EMBL/GenBank/DDBJ whole genome shotgun (WGS) entry which is preliminary data.</text>
</comment>
<dbReference type="Proteomes" id="UP000488299">
    <property type="component" value="Unassembled WGS sequence"/>
</dbReference>
<name>A0A7J5U2Z2_9BACT</name>
<sequence length="76" mass="8122">MFANYLAESAGIAAAEESVAIVLSVATVADESIVIDVESAVVVVSVLSAFFWQEVARAIIARKKNEDFTRAFMILG</sequence>
<evidence type="ECO:0000313" key="2">
    <source>
        <dbReference type="Proteomes" id="UP000488299"/>
    </source>
</evidence>
<accession>A0A7J5U2Z2</accession>
<proteinExistence type="predicted"/>
<evidence type="ECO:0000313" key="1">
    <source>
        <dbReference type="EMBL" id="KAB7732061.1"/>
    </source>
</evidence>
<dbReference type="EMBL" id="WELI01000002">
    <property type="protein sequence ID" value="KAB7732061.1"/>
    <property type="molecule type" value="Genomic_DNA"/>
</dbReference>
<keyword evidence="2" id="KW-1185">Reference proteome</keyword>
<organism evidence="1 2">
    <name type="scientific">Rudanella paleaurantiibacter</name>
    <dbReference type="NCBI Taxonomy" id="2614655"/>
    <lineage>
        <taxon>Bacteria</taxon>
        <taxon>Pseudomonadati</taxon>
        <taxon>Bacteroidota</taxon>
        <taxon>Cytophagia</taxon>
        <taxon>Cytophagales</taxon>
        <taxon>Cytophagaceae</taxon>
        <taxon>Rudanella</taxon>
    </lineage>
</organism>
<reference evidence="1 2" key="1">
    <citation type="submission" date="2019-10" db="EMBL/GenBank/DDBJ databases">
        <title>Rudanella paleaurantiibacter sp. nov., isolated from sludge.</title>
        <authorList>
            <person name="Xu S.Q."/>
        </authorList>
    </citation>
    <scope>NUCLEOTIDE SEQUENCE [LARGE SCALE GENOMIC DNA]</scope>
    <source>
        <strain evidence="1 2">HX-22-17</strain>
    </source>
</reference>